<dbReference type="RefSeq" id="WP_263052733.1">
    <property type="nucleotide sequence ID" value="NZ_CP106735.1"/>
</dbReference>
<feature type="domain" description="BIG2" evidence="3">
    <location>
        <begin position="547"/>
        <end position="626"/>
    </location>
</feature>
<gene>
    <name evidence="4" type="ORF">N7E81_07815</name>
</gene>
<dbReference type="Pfam" id="PF02368">
    <property type="entry name" value="Big_2"/>
    <property type="match status" value="3"/>
</dbReference>
<keyword evidence="5" id="KW-1185">Reference proteome</keyword>
<dbReference type="Proteomes" id="UP001062165">
    <property type="component" value="Chromosome"/>
</dbReference>
<dbReference type="InterPro" id="IPR003343">
    <property type="entry name" value="Big_2"/>
</dbReference>
<feature type="domain" description="BIG2" evidence="3">
    <location>
        <begin position="471"/>
        <end position="539"/>
    </location>
</feature>
<evidence type="ECO:0000256" key="2">
    <source>
        <dbReference type="SAM" id="SignalP"/>
    </source>
</evidence>
<dbReference type="Pfam" id="PF02018">
    <property type="entry name" value="CBM_4_9"/>
    <property type="match status" value="1"/>
</dbReference>
<dbReference type="SUPFAM" id="SSF49373">
    <property type="entry name" value="Invasin/intimin cell-adhesion fragments"/>
    <property type="match status" value="3"/>
</dbReference>
<dbReference type="SMART" id="SM00635">
    <property type="entry name" value="BID_2"/>
    <property type="match status" value="3"/>
</dbReference>
<reference evidence="4" key="1">
    <citation type="submission" date="2022-10" db="EMBL/GenBank/DDBJ databases">
        <title>Comparative genomics and taxonomic characterization of three novel marine species of genus Reichenbachiella exhibiting antioxidant and polysaccharide degradation activities.</title>
        <authorList>
            <person name="Muhammad N."/>
            <person name="Lee Y.-J."/>
            <person name="Ko J."/>
            <person name="Kim S.-G."/>
        </authorList>
    </citation>
    <scope>NUCLEOTIDE SEQUENCE</scope>
    <source>
        <strain evidence="4">Wsw4-B4</strain>
    </source>
</reference>
<evidence type="ECO:0000259" key="3">
    <source>
        <dbReference type="SMART" id="SM00635"/>
    </source>
</evidence>
<dbReference type="NCBIfam" id="TIGR04183">
    <property type="entry name" value="Por_Secre_tail"/>
    <property type="match status" value="1"/>
</dbReference>
<dbReference type="InterPro" id="IPR026444">
    <property type="entry name" value="Secre_tail"/>
</dbReference>
<accession>A0ABY6D5B5</accession>
<feature type="chain" id="PRO_5045425897" evidence="2">
    <location>
        <begin position="31"/>
        <end position="723"/>
    </location>
</feature>
<dbReference type="Pfam" id="PF18962">
    <property type="entry name" value="Por_Secre_tail"/>
    <property type="match status" value="1"/>
</dbReference>
<feature type="domain" description="BIG2" evidence="3">
    <location>
        <begin position="213"/>
        <end position="290"/>
    </location>
</feature>
<keyword evidence="2" id="KW-0732">Signal</keyword>
<organism evidence="4 5">
    <name type="scientific">Reichenbachiella carrageenanivorans</name>
    <dbReference type="NCBI Taxonomy" id="2979869"/>
    <lineage>
        <taxon>Bacteria</taxon>
        <taxon>Pseudomonadati</taxon>
        <taxon>Bacteroidota</taxon>
        <taxon>Cytophagia</taxon>
        <taxon>Cytophagales</taxon>
        <taxon>Reichenbachiellaceae</taxon>
        <taxon>Reichenbachiella</taxon>
    </lineage>
</organism>
<dbReference type="InterPro" id="IPR008979">
    <property type="entry name" value="Galactose-bd-like_sf"/>
</dbReference>
<proteinExistence type="predicted"/>
<dbReference type="EMBL" id="CP106735">
    <property type="protein sequence ID" value="UXX81004.1"/>
    <property type="molecule type" value="Genomic_DNA"/>
</dbReference>
<dbReference type="InterPro" id="IPR008964">
    <property type="entry name" value="Invasin/intimin_cell_adhesion"/>
</dbReference>
<feature type="signal peptide" evidence="2">
    <location>
        <begin position="1"/>
        <end position="30"/>
    </location>
</feature>
<evidence type="ECO:0000313" key="5">
    <source>
        <dbReference type="Proteomes" id="UP001062165"/>
    </source>
</evidence>
<dbReference type="Gene3D" id="2.60.120.260">
    <property type="entry name" value="Galactose-binding domain-like"/>
    <property type="match status" value="2"/>
</dbReference>
<dbReference type="InterPro" id="IPR003305">
    <property type="entry name" value="CenC_carb-bd"/>
</dbReference>
<keyword evidence="1" id="KW-0378">Hydrolase</keyword>
<name>A0ABY6D5B5_9BACT</name>
<evidence type="ECO:0000256" key="1">
    <source>
        <dbReference type="ARBA" id="ARBA00022801"/>
    </source>
</evidence>
<dbReference type="Gene3D" id="2.60.40.1080">
    <property type="match status" value="3"/>
</dbReference>
<dbReference type="SUPFAM" id="SSF49785">
    <property type="entry name" value="Galactose-binding domain-like"/>
    <property type="match status" value="1"/>
</dbReference>
<sequence length="723" mass="77283">MDYKYNITTTHVGKLALACLVFLGSFAALADDPACPEKPNLVQAGFYPDNNDPNIIGIWPWALTQNNGATGTLEAEEAYVGNLTTTVLNTGTPALDDILARQSFTGLKKNTLYEVTIQATAPTGSEFKVNIAKFFGNYWPVANGSQATFTAADDAEHEYSYQFTTDDQIFNGMPAWATEETASFRIDVSFGTTVGSLIFHSPEVREVSNDCIAPTAVSISNCPSEDLYLGAPLDLQVSFEPENTDATDITWTSSDNTVVKVENGALVIVAAGDATITATTFNNLTATCSVTVLNENVETCTHPEIVLDGGFDVDASHWEYYRKPETAAAGTMSLETTAGMTGNALKVEVTGVNDPANESDHQLKQRMSVLYSGYDYTLKFKAKADAERSIKVKVIPNQAPWPGSLDESIDLTTTTQDFEFNFTYSLADRRSVSIDFFLGQVLQTVWIDDVSLIATSGDCYKATSINILDCPDSNIDILDEAQLGVIVGPEYATYNTAQWSTSDNSIATVNGNGLVTGVIGGTVDIVATSTYYSDLQGTCSVTVNPKAVETISVAGCSLDEKEAGDKVTLSYFVEPSDAGDLTATWSSSDETIATVNESGVVTFVGNGEVTITATSNQDATKTASCTMTAEGGELVTAVGGSQIKGLSIYPNPLTGSEALTILSDSKSPMAVTVMELNGKVVYSQKFDTNENAVISRKRFGHAGLYLVRIENNLGSTVRKVQVD</sequence>
<protein>
    <submittedName>
        <fullName evidence="4">Ig-like domain-containing protein</fullName>
    </submittedName>
</protein>
<evidence type="ECO:0000313" key="4">
    <source>
        <dbReference type="EMBL" id="UXX81004.1"/>
    </source>
</evidence>